<keyword evidence="1" id="KW-0812">Transmembrane</keyword>
<dbReference type="Pfam" id="PF22059">
    <property type="entry name" value="GumK_N"/>
    <property type="match status" value="1"/>
</dbReference>
<evidence type="ECO:0000313" key="4">
    <source>
        <dbReference type="Proteomes" id="UP000094056"/>
    </source>
</evidence>
<dbReference type="Proteomes" id="UP000094056">
    <property type="component" value="Unassembled WGS sequence"/>
</dbReference>
<sequence length="113" mass="13544">MITNHFWLAKRKGGLHYFAEEFCRMGYNIDFVFPHYPIFSIIRHKDEDRYNLKRVIELILGKTFKCGNGIVKNFGFPAVIIPPRFEKYKLHIISIISLYFSLLILYPRFKKKI</sequence>
<protein>
    <recommendedName>
        <fullName evidence="2">Glucuronosyltransferase GumK N-terminal domain-containing protein</fullName>
    </recommendedName>
</protein>
<feature type="domain" description="Glucuronosyltransferase GumK N-terminal" evidence="2">
    <location>
        <begin position="1"/>
        <end position="47"/>
    </location>
</feature>
<dbReference type="EMBL" id="MAYW01000004">
    <property type="protein sequence ID" value="ODS34582.1"/>
    <property type="molecule type" value="Genomic_DNA"/>
</dbReference>
<name>A0A1E3XG41_9BACT</name>
<dbReference type="InterPro" id="IPR054299">
    <property type="entry name" value="GumK_N"/>
</dbReference>
<evidence type="ECO:0000259" key="2">
    <source>
        <dbReference type="Pfam" id="PF22059"/>
    </source>
</evidence>
<dbReference type="Gene3D" id="3.40.50.11010">
    <property type="match status" value="1"/>
</dbReference>
<reference evidence="3 4" key="1">
    <citation type="submission" date="2016-07" db="EMBL/GenBank/DDBJ databases">
        <title>Draft genome of Scalindua rubra, obtained from a brine-seawater interface in the Red Sea, sheds light on salt adaptation in anammox bacteria.</title>
        <authorList>
            <person name="Speth D.R."/>
            <person name="Lagkouvardos I."/>
            <person name="Wang Y."/>
            <person name="Qian P.-Y."/>
            <person name="Dutilh B.E."/>
            <person name="Jetten M.S."/>
        </authorList>
    </citation>
    <scope>NUCLEOTIDE SEQUENCE [LARGE SCALE GENOMIC DNA]</scope>
    <source>
        <strain evidence="3">BSI-1</strain>
    </source>
</reference>
<organism evidence="3 4">
    <name type="scientific">Candidatus Scalindua rubra</name>
    <dbReference type="NCBI Taxonomy" id="1872076"/>
    <lineage>
        <taxon>Bacteria</taxon>
        <taxon>Pseudomonadati</taxon>
        <taxon>Planctomycetota</taxon>
        <taxon>Candidatus Brocadiia</taxon>
        <taxon>Candidatus Brocadiales</taxon>
        <taxon>Candidatus Scalinduaceae</taxon>
        <taxon>Candidatus Scalindua</taxon>
    </lineage>
</organism>
<feature type="transmembrane region" description="Helical" evidence="1">
    <location>
        <begin position="88"/>
        <end position="106"/>
    </location>
</feature>
<keyword evidence="1" id="KW-1133">Transmembrane helix</keyword>
<comment type="caution">
    <text evidence="3">The sequence shown here is derived from an EMBL/GenBank/DDBJ whole genome shotgun (WGS) entry which is preliminary data.</text>
</comment>
<proteinExistence type="predicted"/>
<evidence type="ECO:0000256" key="1">
    <source>
        <dbReference type="SAM" id="Phobius"/>
    </source>
</evidence>
<dbReference type="AlphaFoldDB" id="A0A1E3XG41"/>
<keyword evidence="1" id="KW-0472">Membrane</keyword>
<gene>
    <name evidence="3" type="ORF">SCARUB_00317</name>
</gene>
<evidence type="ECO:0000313" key="3">
    <source>
        <dbReference type="EMBL" id="ODS34582.1"/>
    </source>
</evidence>
<accession>A0A1E3XG41</accession>